<organism evidence="2 3">
    <name type="scientific">Aspergillus sclerotiicarbonarius (strain CBS 121057 / IBT 28362)</name>
    <dbReference type="NCBI Taxonomy" id="1448318"/>
    <lineage>
        <taxon>Eukaryota</taxon>
        <taxon>Fungi</taxon>
        <taxon>Dikarya</taxon>
        <taxon>Ascomycota</taxon>
        <taxon>Pezizomycotina</taxon>
        <taxon>Eurotiomycetes</taxon>
        <taxon>Eurotiomycetidae</taxon>
        <taxon>Eurotiales</taxon>
        <taxon>Aspergillaceae</taxon>
        <taxon>Aspergillus</taxon>
        <taxon>Aspergillus subgen. Circumdati</taxon>
    </lineage>
</organism>
<reference evidence="2 3" key="1">
    <citation type="submission" date="2018-02" db="EMBL/GenBank/DDBJ databases">
        <title>The genomes of Aspergillus section Nigri reveals drivers in fungal speciation.</title>
        <authorList>
            <consortium name="DOE Joint Genome Institute"/>
            <person name="Vesth T.C."/>
            <person name="Nybo J."/>
            <person name="Theobald S."/>
            <person name="Brandl J."/>
            <person name="Frisvad J.C."/>
            <person name="Nielsen K.F."/>
            <person name="Lyhne E.K."/>
            <person name="Kogle M.E."/>
            <person name="Kuo A."/>
            <person name="Riley R."/>
            <person name="Clum A."/>
            <person name="Nolan M."/>
            <person name="Lipzen A."/>
            <person name="Salamov A."/>
            <person name="Henrissat B."/>
            <person name="Wiebenga A."/>
            <person name="De vries R.P."/>
            <person name="Grigoriev I.V."/>
            <person name="Mortensen U.H."/>
            <person name="Andersen M.R."/>
            <person name="Baker S.E."/>
        </authorList>
    </citation>
    <scope>NUCLEOTIDE SEQUENCE [LARGE SCALE GENOMIC DNA]</scope>
    <source>
        <strain evidence="2 3">CBS 121057</strain>
    </source>
</reference>
<feature type="compositionally biased region" description="Acidic residues" evidence="1">
    <location>
        <begin position="200"/>
        <end position="221"/>
    </location>
</feature>
<keyword evidence="3" id="KW-1185">Reference proteome</keyword>
<accession>A0A319EBP6</accession>
<protein>
    <submittedName>
        <fullName evidence="2">Uncharacterized protein</fullName>
    </submittedName>
</protein>
<dbReference type="STRING" id="1448318.A0A319EBP6"/>
<evidence type="ECO:0000313" key="2">
    <source>
        <dbReference type="EMBL" id="PYI03948.1"/>
    </source>
</evidence>
<name>A0A319EBP6_ASPSB</name>
<dbReference type="EMBL" id="KZ826374">
    <property type="protein sequence ID" value="PYI03948.1"/>
    <property type="molecule type" value="Genomic_DNA"/>
</dbReference>
<dbReference type="AlphaFoldDB" id="A0A319EBP6"/>
<dbReference type="VEuPathDB" id="FungiDB:BO78DRAFT_373957"/>
<dbReference type="OrthoDB" id="3508621at2759"/>
<feature type="compositionally biased region" description="Polar residues" evidence="1">
    <location>
        <begin position="133"/>
        <end position="149"/>
    </location>
</feature>
<feature type="region of interest" description="Disordered" evidence="1">
    <location>
        <begin position="180"/>
        <end position="226"/>
    </location>
</feature>
<evidence type="ECO:0000256" key="1">
    <source>
        <dbReference type="SAM" id="MobiDB-lite"/>
    </source>
</evidence>
<gene>
    <name evidence="2" type="ORF">BO78DRAFT_373957</name>
</gene>
<feature type="region of interest" description="Disordered" evidence="1">
    <location>
        <begin position="126"/>
        <end position="165"/>
    </location>
</feature>
<evidence type="ECO:0000313" key="3">
    <source>
        <dbReference type="Proteomes" id="UP000248423"/>
    </source>
</evidence>
<dbReference type="Proteomes" id="UP000248423">
    <property type="component" value="Unassembled WGS sequence"/>
</dbReference>
<sequence length="417" mass="47228">MPTLSLPTQIEDEEGWHASARAHGVPGVNLYRLASYKSASKIGKIQYLALRAVWKCEERALFDPQQWGLQGVESARKRLSQLPHWKAFLNAVPRPVPVDEILPVTGLGGFELIWYYGQLIRGAPSAPDHEGNGTFTPVSQRTRSQNKQPDNPDPFQPQTPGNAHHSDLTRLFFKMKHEGAEAPKPAVSPSNSCSPKTPEDDLNLDPTYEEEDDDEEDDEDTYPPVSDENVVNSYLAGFASLVTMSVLGVKAHWSQERRGFKVRNNDIKLYEARTDGHLFLPNIKGSSAIVEVKPMMRWDSNRVMMQETAEMAAWIHAEPDDIQGQANDKRFLRLLLSMNRHEIYLIIAEYNVDYVKYLTNPYYKSSCQSFLTMNQFGPWDIGKREDVEDIGSLILAVTWQFSRGLPLTRPSPSVKKR</sequence>
<proteinExistence type="predicted"/>